<dbReference type="Proteomes" id="UP000197361">
    <property type="component" value="Unassembled WGS sequence"/>
</dbReference>
<evidence type="ECO:0000313" key="2">
    <source>
        <dbReference type="EMBL" id="OWQ95550.1"/>
    </source>
</evidence>
<gene>
    <name evidence="2" type="ORF">CDQ92_12115</name>
</gene>
<keyword evidence="1" id="KW-1133">Transmembrane helix</keyword>
<dbReference type="EMBL" id="NISK01000003">
    <property type="protein sequence ID" value="OWQ95550.1"/>
    <property type="molecule type" value="Genomic_DNA"/>
</dbReference>
<reference evidence="2 3" key="1">
    <citation type="journal article" date="2010" name="Int. J. Syst. Evol. Microbiol.">
        <title>Sphingopyxis bauzanensis sp. nov., a psychrophilic bacterium isolated from soil.</title>
        <authorList>
            <person name="Zhang D.C."/>
            <person name="Liu H.C."/>
            <person name="Xin Y.H."/>
            <person name="Zhou Y.G."/>
            <person name="Schinner F."/>
            <person name="Margesin R."/>
        </authorList>
    </citation>
    <scope>NUCLEOTIDE SEQUENCE [LARGE SCALE GENOMIC DNA]</scope>
    <source>
        <strain evidence="2 3">DSM 22271</strain>
    </source>
</reference>
<accession>A0A246JRB6</accession>
<evidence type="ECO:0000313" key="3">
    <source>
        <dbReference type="Proteomes" id="UP000197361"/>
    </source>
</evidence>
<dbReference type="OrthoDB" id="9795736at2"/>
<dbReference type="InterPro" id="IPR010406">
    <property type="entry name" value="DUF1003"/>
</dbReference>
<dbReference type="Pfam" id="PF06210">
    <property type="entry name" value="DUF1003"/>
    <property type="match status" value="1"/>
</dbReference>
<feature type="transmembrane region" description="Helical" evidence="1">
    <location>
        <begin position="120"/>
        <end position="142"/>
    </location>
</feature>
<organism evidence="2 3">
    <name type="scientific">Sphingopyxis bauzanensis</name>
    <dbReference type="NCBI Taxonomy" id="651663"/>
    <lineage>
        <taxon>Bacteria</taxon>
        <taxon>Pseudomonadati</taxon>
        <taxon>Pseudomonadota</taxon>
        <taxon>Alphaproteobacteria</taxon>
        <taxon>Sphingomonadales</taxon>
        <taxon>Sphingomonadaceae</taxon>
        <taxon>Sphingopyxis</taxon>
    </lineage>
</organism>
<dbReference type="PANTHER" id="PTHR41386">
    <property type="entry name" value="INTEGRAL MEMBRANE PROTEIN-RELATED"/>
    <property type="match status" value="1"/>
</dbReference>
<comment type="caution">
    <text evidence="2">The sequence shown here is derived from an EMBL/GenBank/DDBJ whole genome shotgun (WGS) entry which is preliminary data.</text>
</comment>
<feature type="transmembrane region" description="Helical" evidence="1">
    <location>
        <begin position="86"/>
        <end position="105"/>
    </location>
</feature>
<keyword evidence="1" id="KW-0812">Transmembrane</keyword>
<sequence length="204" mass="22575">MGAWRAGLYGRGHLALGRVNGVSPDTALADLSLKLLGKDIADADAEERRVLRSIVERSLISRDAMDVADEQATFGERLSDRVARVGGSWGFIIVFSLVLFGWMILNSEILGRWHDAFDPFPYIFLNLMLSTIAAIQAPVIMMSQNRQAAKDRLAASLDYQINLRAELEIMRLHEKVDALQVQRLEERIEALTAAVEGLGPRAAS</sequence>
<keyword evidence="1" id="KW-0472">Membrane</keyword>
<name>A0A246JRB6_9SPHN</name>
<dbReference type="PANTHER" id="PTHR41386:SF1">
    <property type="entry name" value="MEMBRANE PROTEIN"/>
    <property type="match status" value="1"/>
</dbReference>
<proteinExistence type="predicted"/>
<dbReference type="AlphaFoldDB" id="A0A246JRB6"/>
<keyword evidence="3" id="KW-1185">Reference proteome</keyword>
<evidence type="ECO:0008006" key="4">
    <source>
        <dbReference type="Google" id="ProtNLM"/>
    </source>
</evidence>
<protein>
    <recommendedName>
        <fullName evidence="4">Cyclic nucleotide-binding protein</fullName>
    </recommendedName>
</protein>
<evidence type="ECO:0000256" key="1">
    <source>
        <dbReference type="SAM" id="Phobius"/>
    </source>
</evidence>